<accession>A0AA94HQH3</accession>
<evidence type="ECO:0000313" key="2">
    <source>
        <dbReference type="Proteomes" id="UP000182680"/>
    </source>
</evidence>
<comment type="caution">
    <text evidence="1">The sequence shown here is derived from an EMBL/GenBank/DDBJ whole genome shotgun (WGS) entry which is preliminary data.</text>
</comment>
<reference evidence="2" key="1">
    <citation type="submission" date="2016-11" db="EMBL/GenBank/DDBJ databases">
        <authorList>
            <person name="Jaros S."/>
            <person name="Januszkiewicz K."/>
            <person name="Wedrychowicz H."/>
        </authorList>
    </citation>
    <scope>NUCLEOTIDE SEQUENCE [LARGE SCALE GENOMIC DNA]</scope>
    <source>
        <strain evidence="2">DSM 7057</strain>
    </source>
</reference>
<dbReference type="EMBL" id="FPIW01000003">
    <property type="protein sequence ID" value="SFW18339.1"/>
    <property type="molecule type" value="Genomic_DNA"/>
</dbReference>
<sequence length="14" mass="1400">MANALLGKRAAVNA</sequence>
<gene>
    <name evidence="1" type="ORF">SAMN02910291_00299</name>
</gene>
<evidence type="ECO:0000313" key="1">
    <source>
        <dbReference type="EMBL" id="SFW18339.1"/>
    </source>
</evidence>
<proteinExistence type="predicted"/>
<protein>
    <submittedName>
        <fullName evidence="1">Uncharacterized protein</fullName>
    </submittedName>
</protein>
<name>A0AA94HQH3_DESDE</name>
<organism evidence="1 2">
    <name type="scientific">Desulfovibrio desulfuricans</name>
    <dbReference type="NCBI Taxonomy" id="876"/>
    <lineage>
        <taxon>Bacteria</taxon>
        <taxon>Pseudomonadati</taxon>
        <taxon>Thermodesulfobacteriota</taxon>
        <taxon>Desulfovibrionia</taxon>
        <taxon>Desulfovibrionales</taxon>
        <taxon>Desulfovibrionaceae</taxon>
        <taxon>Desulfovibrio</taxon>
    </lineage>
</organism>
<dbReference type="Proteomes" id="UP000182680">
    <property type="component" value="Unassembled WGS sequence"/>
</dbReference>